<reference evidence="7" key="1">
    <citation type="journal article" date="2023" name="Commun. Biol.">
        <title>Genome analysis of Parmales, the sister group of diatoms, reveals the evolutionary specialization of diatoms from phago-mixotrophs to photoautotrophs.</title>
        <authorList>
            <person name="Ban H."/>
            <person name="Sato S."/>
            <person name="Yoshikawa S."/>
            <person name="Yamada K."/>
            <person name="Nakamura Y."/>
            <person name="Ichinomiya M."/>
            <person name="Sato N."/>
            <person name="Blanc-Mathieu R."/>
            <person name="Endo H."/>
            <person name="Kuwata A."/>
            <person name="Ogata H."/>
        </authorList>
    </citation>
    <scope>NUCLEOTIDE SEQUENCE [LARGE SCALE GENOMIC DNA]</scope>
    <source>
        <strain evidence="7">NIES 3700</strain>
    </source>
</reference>
<dbReference type="Gene3D" id="2.130.10.10">
    <property type="entry name" value="YVTN repeat-like/Quinoprotein amine dehydrogenase"/>
    <property type="match status" value="1"/>
</dbReference>
<evidence type="ECO:0000256" key="2">
    <source>
        <dbReference type="ARBA" id="ARBA00022574"/>
    </source>
</evidence>
<proteinExistence type="predicted"/>
<dbReference type="EMBL" id="BRXW01000137">
    <property type="protein sequence ID" value="GMI09382.1"/>
    <property type="molecule type" value="Genomic_DNA"/>
</dbReference>
<dbReference type="PROSITE" id="PS50294">
    <property type="entry name" value="WD_REPEATS_REGION"/>
    <property type="match status" value="2"/>
</dbReference>
<feature type="region of interest" description="Disordered" evidence="5">
    <location>
        <begin position="32"/>
        <end position="60"/>
    </location>
</feature>
<keyword evidence="1" id="KW-0597">Phosphoprotein</keyword>
<dbReference type="PANTHER" id="PTHR14091:SF0">
    <property type="entry name" value="PERIODIC TRYPTOPHAN PROTEIN 1 HOMOLOG"/>
    <property type="match status" value="1"/>
</dbReference>
<feature type="compositionally biased region" description="Basic residues" evidence="5">
    <location>
        <begin position="605"/>
        <end position="622"/>
    </location>
</feature>
<sequence length="622" mass="67057">MISSVVFVPHGKADPKPKRYELSAGEMNMLHAVETNESSNSDALPPSPFPAPTPSLPEVDISTLPADLRMDKYDEEPVNVNVVGADSELVGTSLGADGIPEEDIAEEEEEDEDEEMEMDDGANQPNSDSDSDMSDDDFEPLQHDDREYEPTDTAALTAMGLGHTQTYPQEPHYFDDVDEEGEDEGDESDDEDTNLKPTDVLILSATTDVADDFSTLEVYVYEPPTGNLYVHHDIALPAFPLSLAWGDVNPSGNSGNYVAIGTFKEGIEIWNLDVLDPLEPIATLGGEDMSSIEAAAADAMLKAYNEKKAKTKKNSKKSPPPPPPTSVSAPLHPGSHTDAVMALDWNKVHRQVLISGSADSTVKLWDITKPNSPASTFTHHTGKVSSVAFHPTEGTIFASGGFDKFACVVDGRMANDSSKVRRAKIGSDCEELAWDPFKPERLVAAGEDGKIMAWDVRNMSKPIWKVDGGSYGVSSIAFNPKVPGMLATASVDKTVGVWDTHTISGSPHCVIKKDSTVGKLYTCNFYPSSDLLLGFGGTGGQLGLWEMVSEDCVVKTFESRLGQSTRNKVAKTAELDKAAEIDFEKIMAEENNAAKNAREAAGGGGKKKKKVGKGKKKVARKK</sequence>
<evidence type="ECO:0000256" key="4">
    <source>
        <dbReference type="PROSITE-ProRule" id="PRU00221"/>
    </source>
</evidence>
<dbReference type="InterPro" id="IPR001680">
    <property type="entry name" value="WD40_rpt"/>
</dbReference>
<feature type="repeat" description="WD" evidence="4">
    <location>
        <begin position="333"/>
        <end position="375"/>
    </location>
</feature>
<evidence type="ECO:0000256" key="5">
    <source>
        <dbReference type="SAM" id="MobiDB-lite"/>
    </source>
</evidence>
<dbReference type="GO" id="GO:0005634">
    <property type="term" value="C:nucleus"/>
    <property type="evidence" value="ECO:0007669"/>
    <property type="project" value="TreeGrafter"/>
</dbReference>
<organism evidence="6 7">
    <name type="scientific">Triparma laevis f. longispina</name>
    <dbReference type="NCBI Taxonomy" id="1714387"/>
    <lineage>
        <taxon>Eukaryota</taxon>
        <taxon>Sar</taxon>
        <taxon>Stramenopiles</taxon>
        <taxon>Ochrophyta</taxon>
        <taxon>Bolidophyceae</taxon>
        <taxon>Parmales</taxon>
        <taxon>Triparmaceae</taxon>
        <taxon>Triparma</taxon>
    </lineage>
</organism>
<dbReference type="InterPro" id="IPR036322">
    <property type="entry name" value="WD40_repeat_dom_sf"/>
</dbReference>
<dbReference type="SUPFAM" id="SSF50978">
    <property type="entry name" value="WD40 repeat-like"/>
    <property type="match status" value="1"/>
</dbReference>
<feature type="region of interest" description="Disordered" evidence="5">
    <location>
        <begin position="83"/>
        <end position="147"/>
    </location>
</feature>
<dbReference type="InterPro" id="IPR044285">
    <property type="entry name" value="PWP1"/>
</dbReference>
<dbReference type="GO" id="GO:0006364">
    <property type="term" value="P:rRNA processing"/>
    <property type="evidence" value="ECO:0007669"/>
    <property type="project" value="InterPro"/>
</dbReference>
<feature type="region of interest" description="Disordered" evidence="5">
    <location>
        <begin position="164"/>
        <end position="195"/>
    </location>
</feature>
<dbReference type="InterPro" id="IPR015943">
    <property type="entry name" value="WD40/YVTN_repeat-like_dom_sf"/>
</dbReference>
<dbReference type="InterPro" id="IPR019775">
    <property type="entry name" value="WD40_repeat_CS"/>
</dbReference>
<dbReference type="Pfam" id="PF00400">
    <property type="entry name" value="WD40"/>
    <property type="match status" value="3"/>
</dbReference>
<evidence type="ECO:0008006" key="8">
    <source>
        <dbReference type="Google" id="ProtNLM"/>
    </source>
</evidence>
<name>A0A9W7FBZ8_9STRA</name>
<evidence type="ECO:0000313" key="6">
    <source>
        <dbReference type="EMBL" id="GMI09382.1"/>
    </source>
</evidence>
<accession>A0A9W7FBZ8</accession>
<gene>
    <name evidence="6" type="ORF">TrLO_g6821</name>
</gene>
<keyword evidence="2 4" id="KW-0853">WD repeat</keyword>
<dbReference type="AlphaFoldDB" id="A0A9W7FBZ8"/>
<protein>
    <recommendedName>
        <fullName evidence="8">WD40 repeat-like protein</fullName>
    </recommendedName>
</protein>
<keyword evidence="3" id="KW-0677">Repeat</keyword>
<dbReference type="Proteomes" id="UP001165122">
    <property type="component" value="Unassembled WGS sequence"/>
</dbReference>
<feature type="repeat" description="WD" evidence="4">
    <location>
        <begin position="466"/>
        <end position="499"/>
    </location>
</feature>
<dbReference type="PANTHER" id="PTHR14091">
    <property type="entry name" value="PERIODIC TRYPTOPHAN PROTEIN 1"/>
    <property type="match status" value="1"/>
</dbReference>
<feature type="region of interest" description="Disordered" evidence="5">
    <location>
        <begin position="594"/>
        <end position="622"/>
    </location>
</feature>
<evidence type="ECO:0000256" key="1">
    <source>
        <dbReference type="ARBA" id="ARBA00022553"/>
    </source>
</evidence>
<comment type="caution">
    <text evidence="6">The sequence shown here is derived from an EMBL/GenBank/DDBJ whole genome shotgun (WGS) entry which is preliminary data.</text>
</comment>
<dbReference type="OrthoDB" id="270624at2759"/>
<keyword evidence="7" id="KW-1185">Reference proteome</keyword>
<dbReference type="InterPro" id="IPR020472">
    <property type="entry name" value="WD40_PAC1"/>
</dbReference>
<feature type="compositionally biased region" description="Pro residues" evidence="5">
    <location>
        <begin position="45"/>
        <end position="55"/>
    </location>
</feature>
<dbReference type="PRINTS" id="PR00320">
    <property type="entry name" value="GPROTEINBRPT"/>
</dbReference>
<feature type="region of interest" description="Disordered" evidence="5">
    <location>
        <begin position="307"/>
        <end position="333"/>
    </location>
</feature>
<evidence type="ECO:0000256" key="3">
    <source>
        <dbReference type="ARBA" id="ARBA00022737"/>
    </source>
</evidence>
<dbReference type="PROSITE" id="PS00678">
    <property type="entry name" value="WD_REPEATS_1"/>
    <property type="match status" value="1"/>
</dbReference>
<feature type="compositionally biased region" description="Acidic residues" evidence="5">
    <location>
        <begin position="176"/>
        <end position="192"/>
    </location>
</feature>
<dbReference type="SMART" id="SM00320">
    <property type="entry name" value="WD40"/>
    <property type="match status" value="5"/>
</dbReference>
<feature type="compositionally biased region" description="Acidic residues" evidence="5">
    <location>
        <begin position="129"/>
        <end position="139"/>
    </location>
</feature>
<feature type="compositionally biased region" description="Acidic residues" evidence="5">
    <location>
        <begin position="99"/>
        <end position="120"/>
    </location>
</feature>
<evidence type="ECO:0000313" key="7">
    <source>
        <dbReference type="Proteomes" id="UP001165122"/>
    </source>
</evidence>
<dbReference type="PROSITE" id="PS50082">
    <property type="entry name" value="WD_REPEATS_2"/>
    <property type="match status" value="2"/>
</dbReference>